<dbReference type="GO" id="GO:0008408">
    <property type="term" value="F:3'-5' exonuclease activity"/>
    <property type="evidence" value="ECO:0007669"/>
    <property type="project" value="InterPro"/>
</dbReference>
<accession>A0AAP0JMB4</accession>
<evidence type="ECO:0000256" key="1">
    <source>
        <dbReference type="ARBA" id="ARBA00022722"/>
    </source>
</evidence>
<dbReference type="Pfam" id="PF01612">
    <property type="entry name" value="DNA_pol_A_exo1"/>
    <property type="match status" value="1"/>
</dbReference>
<dbReference type="GO" id="GO:0003676">
    <property type="term" value="F:nucleic acid binding"/>
    <property type="evidence" value="ECO:0007669"/>
    <property type="project" value="InterPro"/>
</dbReference>
<reference evidence="4 5" key="1">
    <citation type="submission" date="2024-01" db="EMBL/GenBank/DDBJ databases">
        <title>Genome assemblies of Stephania.</title>
        <authorList>
            <person name="Yang L."/>
        </authorList>
    </citation>
    <scope>NUCLEOTIDE SEQUENCE [LARGE SCALE GENOMIC DNA]</scope>
    <source>
        <strain evidence="4">QJT</strain>
        <tissue evidence="4">Leaf</tissue>
    </source>
</reference>
<name>A0AAP0JMB4_9MAGN</name>
<dbReference type="Proteomes" id="UP001417504">
    <property type="component" value="Unassembled WGS sequence"/>
</dbReference>
<protein>
    <recommendedName>
        <fullName evidence="3">3'-5' exonuclease domain-containing protein</fullName>
    </recommendedName>
</protein>
<dbReference type="InterPro" id="IPR002562">
    <property type="entry name" value="3'-5'_exonuclease_dom"/>
</dbReference>
<dbReference type="AlphaFoldDB" id="A0AAP0JMB4"/>
<dbReference type="InterPro" id="IPR012337">
    <property type="entry name" value="RNaseH-like_sf"/>
</dbReference>
<organism evidence="4 5">
    <name type="scientific">Stephania japonica</name>
    <dbReference type="NCBI Taxonomy" id="461633"/>
    <lineage>
        <taxon>Eukaryota</taxon>
        <taxon>Viridiplantae</taxon>
        <taxon>Streptophyta</taxon>
        <taxon>Embryophyta</taxon>
        <taxon>Tracheophyta</taxon>
        <taxon>Spermatophyta</taxon>
        <taxon>Magnoliopsida</taxon>
        <taxon>Ranunculales</taxon>
        <taxon>Menispermaceae</taxon>
        <taxon>Menispermoideae</taxon>
        <taxon>Cissampelideae</taxon>
        <taxon>Stephania</taxon>
    </lineage>
</organism>
<dbReference type="PANTHER" id="PTHR13620">
    <property type="entry name" value="3-5 EXONUCLEASE"/>
    <property type="match status" value="1"/>
</dbReference>
<evidence type="ECO:0000259" key="3">
    <source>
        <dbReference type="Pfam" id="PF01612"/>
    </source>
</evidence>
<gene>
    <name evidence="4" type="ORF">Sjap_007257</name>
</gene>
<keyword evidence="5" id="KW-1185">Reference proteome</keyword>
<feature type="domain" description="3'-5' exonuclease" evidence="3">
    <location>
        <begin position="44"/>
        <end position="209"/>
    </location>
</feature>
<dbReference type="GO" id="GO:0006139">
    <property type="term" value="P:nucleobase-containing compound metabolic process"/>
    <property type="evidence" value="ECO:0007669"/>
    <property type="project" value="InterPro"/>
</dbReference>
<sequence>MATRSEQIFSNETHDIYEVYYGDDRIRTTVTADPATVSEWIRQIEWVHRRRLNQLVIGLDIEWRPIRQRNQHNPVAVLQLCVGRRCLIFQILHAPAVPHSLLAFLARPHYTFVGVGIEEDIEKLEEDHSVRVARWEDLGVLADQCLGFCDGRLWRVGLRNLAEQVLGREVLKPRQITLSRWDSEWLSAKQIEYACVDAFVSFEMGRHLKSNF</sequence>
<keyword evidence="1" id="KW-0540">Nuclease</keyword>
<evidence type="ECO:0000256" key="2">
    <source>
        <dbReference type="ARBA" id="ARBA00022801"/>
    </source>
</evidence>
<evidence type="ECO:0000313" key="5">
    <source>
        <dbReference type="Proteomes" id="UP001417504"/>
    </source>
</evidence>
<proteinExistence type="predicted"/>
<dbReference type="PANTHER" id="PTHR13620:SF105">
    <property type="entry name" value="OS01G0737700 PROTEIN"/>
    <property type="match status" value="1"/>
</dbReference>
<dbReference type="CDD" id="cd06141">
    <property type="entry name" value="WRN_exo"/>
    <property type="match status" value="1"/>
</dbReference>
<evidence type="ECO:0000313" key="4">
    <source>
        <dbReference type="EMBL" id="KAK9136663.1"/>
    </source>
</evidence>
<keyword evidence="2" id="KW-0378">Hydrolase</keyword>
<dbReference type="GO" id="GO:0005634">
    <property type="term" value="C:nucleus"/>
    <property type="evidence" value="ECO:0007669"/>
    <property type="project" value="TreeGrafter"/>
</dbReference>
<dbReference type="SUPFAM" id="SSF53098">
    <property type="entry name" value="Ribonuclease H-like"/>
    <property type="match status" value="1"/>
</dbReference>
<dbReference type="InterPro" id="IPR051132">
    <property type="entry name" value="3-5_Exonuclease_domain"/>
</dbReference>
<dbReference type="FunFam" id="3.30.420.10:FF:000054">
    <property type="entry name" value="Werner Syndrome-like exonuclease"/>
    <property type="match status" value="1"/>
</dbReference>
<dbReference type="Gene3D" id="3.30.420.10">
    <property type="entry name" value="Ribonuclease H-like superfamily/Ribonuclease H"/>
    <property type="match status" value="1"/>
</dbReference>
<dbReference type="GO" id="GO:0005737">
    <property type="term" value="C:cytoplasm"/>
    <property type="evidence" value="ECO:0007669"/>
    <property type="project" value="TreeGrafter"/>
</dbReference>
<dbReference type="InterPro" id="IPR036397">
    <property type="entry name" value="RNaseH_sf"/>
</dbReference>
<dbReference type="EMBL" id="JBBNAE010000003">
    <property type="protein sequence ID" value="KAK9136663.1"/>
    <property type="molecule type" value="Genomic_DNA"/>
</dbReference>
<comment type="caution">
    <text evidence="4">The sequence shown here is derived from an EMBL/GenBank/DDBJ whole genome shotgun (WGS) entry which is preliminary data.</text>
</comment>